<dbReference type="Proteomes" id="UP000410492">
    <property type="component" value="Unassembled WGS sequence"/>
</dbReference>
<reference evidence="1 2" key="1">
    <citation type="submission" date="2019-01" db="EMBL/GenBank/DDBJ databases">
        <authorList>
            <person name="Sayadi A."/>
        </authorList>
    </citation>
    <scope>NUCLEOTIDE SEQUENCE [LARGE SCALE GENOMIC DNA]</scope>
</reference>
<protein>
    <submittedName>
        <fullName evidence="1">Uncharacterized protein</fullName>
    </submittedName>
</protein>
<dbReference type="AlphaFoldDB" id="A0A653CIR8"/>
<evidence type="ECO:0000313" key="2">
    <source>
        <dbReference type="Proteomes" id="UP000410492"/>
    </source>
</evidence>
<proteinExistence type="predicted"/>
<evidence type="ECO:0000313" key="1">
    <source>
        <dbReference type="EMBL" id="VEN47822.1"/>
    </source>
</evidence>
<keyword evidence="2" id="KW-1185">Reference proteome</keyword>
<sequence>MSYQKTADRNMGTVTQLLLMADMMLTLEMLSQKYFLLKAQEKKLKFINRKKLIRQNCPNN</sequence>
<name>A0A653CIR8_CALMS</name>
<accession>A0A653CIR8</accession>
<dbReference type="EMBL" id="CAACVG010007963">
    <property type="protein sequence ID" value="VEN47822.1"/>
    <property type="molecule type" value="Genomic_DNA"/>
</dbReference>
<organism evidence="1 2">
    <name type="scientific">Callosobruchus maculatus</name>
    <name type="common">Southern cowpea weevil</name>
    <name type="synonym">Pulse bruchid</name>
    <dbReference type="NCBI Taxonomy" id="64391"/>
    <lineage>
        <taxon>Eukaryota</taxon>
        <taxon>Metazoa</taxon>
        <taxon>Ecdysozoa</taxon>
        <taxon>Arthropoda</taxon>
        <taxon>Hexapoda</taxon>
        <taxon>Insecta</taxon>
        <taxon>Pterygota</taxon>
        <taxon>Neoptera</taxon>
        <taxon>Endopterygota</taxon>
        <taxon>Coleoptera</taxon>
        <taxon>Polyphaga</taxon>
        <taxon>Cucujiformia</taxon>
        <taxon>Chrysomeloidea</taxon>
        <taxon>Chrysomelidae</taxon>
        <taxon>Bruchinae</taxon>
        <taxon>Bruchini</taxon>
        <taxon>Callosobruchus</taxon>
    </lineage>
</organism>
<gene>
    <name evidence="1" type="ORF">CALMAC_LOCUS9493</name>
</gene>